<dbReference type="Proteomes" id="UP000322873">
    <property type="component" value="Unassembled WGS sequence"/>
</dbReference>
<evidence type="ECO:0000313" key="2">
    <source>
        <dbReference type="Proteomes" id="UP000322873"/>
    </source>
</evidence>
<gene>
    <name evidence="1" type="ORF">EYC84_008395</name>
</gene>
<dbReference type="AlphaFoldDB" id="A0A5M9JF08"/>
<keyword evidence="2" id="KW-1185">Reference proteome</keyword>
<reference evidence="1 2" key="1">
    <citation type="submission" date="2019-06" db="EMBL/GenBank/DDBJ databases">
        <title>Genome Sequence of the Brown Rot Fungal Pathogen Monilinia fructicola.</title>
        <authorList>
            <person name="De Miccolis Angelini R.M."/>
            <person name="Landi L."/>
            <person name="Abate D."/>
            <person name="Pollastro S."/>
            <person name="Romanazzi G."/>
            <person name="Faretra F."/>
        </authorList>
    </citation>
    <scope>NUCLEOTIDE SEQUENCE [LARGE SCALE GENOMIC DNA]</scope>
    <source>
        <strain evidence="1 2">Mfrc123</strain>
    </source>
</reference>
<sequence>MSNGWRFLGAGLGFDKVCSVINSNFQSRVESSSFYTAETKQITHIVEGRKICLRIYFRLIPIFHQNSSVRATELSEILVENFRVSFRYSFHVHSYPSLFLSHCSQITPSRQIPIQDFDFSREYRSKHRLTLELAVGE</sequence>
<name>A0A5M9JF08_MONFR</name>
<organism evidence="1 2">
    <name type="scientific">Monilinia fructicola</name>
    <name type="common">Brown rot fungus</name>
    <name type="synonym">Ciboria fructicola</name>
    <dbReference type="NCBI Taxonomy" id="38448"/>
    <lineage>
        <taxon>Eukaryota</taxon>
        <taxon>Fungi</taxon>
        <taxon>Dikarya</taxon>
        <taxon>Ascomycota</taxon>
        <taxon>Pezizomycotina</taxon>
        <taxon>Leotiomycetes</taxon>
        <taxon>Helotiales</taxon>
        <taxon>Sclerotiniaceae</taxon>
        <taxon>Monilinia</taxon>
    </lineage>
</organism>
<comment type="caution">
    <text evidence="1">The sequence shown here is derived from an EMBL/GenBank/DDBJ whole genome shotgun (WGS) entry which is preliminary data.</text>
</comment>
<evidence type="ECO:0000313" key="1">
    <source>
        <dbReference type="EMBL" id="KAA8567964.1"/>
    </source>
</evidence>
<proteinExistence type="predicted"/>
<protein>
    <submittedName>
        <fullName evidence="1">Uncharacterized protein</fullName>
    </submittedName>
</protein>
<accession>A0A5M9JF08</accession>
<dbReference type="EMBL" id="VICG01000010">
    <property type="protein sequence ID" value="KAA8567964.1"/>
    <property type="molecule type" value="Genomic_DNA"/>
</dbReference>